<proteinExistence type="predicted"/>
<reference evidence="2" key="1">
    <citation type="submission" date="2015-05" db="EMBL/GenBank/DDBJ databases">
        <authorList>
            <person name="Urmite Genomes"/>
        </authorList>
    </citation>
    <scope>NUCLEOTIDE SEQUENCE [LARGE SCALE GENOMIC DNA]</scope>
    <source>
        <strain evidence="2">LF1</strain>
    </source>
</reference>
<evidence type="ECO:0000313" key="2">
    <source>
        <dbReference type="Proteomes" id="UP000199087"/>
    </source>
</evidence>
<name>A0A0U1P4C2_9BACI</name>
<dbReference type="AlphaFoldDB" id="A0A0U1P4C2"/>
<dbReference type="Proteomes" id="UP000199087">
    <property type="component" value="Unassembled WGS sequence"/>
</dbReference>
<evidence type="ECO:0000313" key="1">
    <source>
        <dbReference type="EMBL" id="CRK85214.1"/>
    </source>
</evidence>
<protein>
    <submittedName>
        <fullName evidence="1">Uncharacterized protein</fullName>
    </submittedName>
</protein>
<dbReference type="EMBL" id="CVRB01000007">
    <property type="protein sequence ID" value="CRK85214.1"/>
    <property type="molecule type" value="Genomic_DNA"/>
</dbReference>
<keyword evidence="2" id="KW-1185">Reference proteome</keyword>
<sequence length="44" mass="5050">MYYVMASRAGKRTDSTSFSVLFYLIKRLIRSEGVGRKETDFLVG</sequence>
<organism evidence="1 2">
    <name type="scientific">Neobacillus massiliamazoniensis</name>
    <dbReference type="NCBI Taxonomy" id="1499688"/>
    <lineage>
        <taxon>Bacteria</taxon>
        <taxon>Bacillati</taxon>
        <taxon>Bacillota</taxon>
        <taxon>Bacilli</taxon>
        <taxon>Bacillales</taxon>
        <taxon>Bacillaceae</taxon>
        <taxon>Neobacillus</taxon>
    </lineage>
</organism>
<gene>
    <name evidence="1" type="ORF">BN000_05286</name>
</gene>
<accession>A0A0U1P4C2</accession>